<name>A0A0W8FK74_9ZZZZ</name>
<gene>
    <name evidence="1" type="ORF">ASZ90_009246</name>
</gene>
<protein>
    <submittedName>
        <fullName evidence="1">Uncharacterized protein</fullName>
    </submittedName>
</protein>
<reference evidence="1" key="1">
    <citation type="journal article" date="2015" name="Proc. Natl. Acad. Sci. U.S.A.">
        <title>Networks of energetic and metabolic interactions define dynamics in microbial communities.</title>
        <authorList>
            <person name="Embree M."/>
            <person name="Liu J.K."/>
            <person name="Al-Bassam M.M."/>
            <person name="Zengler K."/>
        </authorList>
    </citation>
    <scope>NUCLEOTIDE SEQUENCE</scope>
</reference>
<dbReference type="EMBL" id="LNQE01001115">
    <property type="protein sequence ID" value="KUG21006.1"/>
    <property type="molecule type" value="Genomic_DNA"/>
</dbReference>
<proteinExistence type="predicted"/>
<dbReference type="AlphaFoldDB" id="A0A0W8FK74"/>
<evidence type="ECO:0000313" key="1">
    <source>
        <dbReference type="EMBL" id="KUG21006.1"/>
    </source>
</evidence>
<organism evidence="1">
    <name type="scientific">hydrocarbon metagenome</name>
    <dbReference type="NCBI Taxonomy" id="938273"/>
    <lineage>
        <taxon>unclassified sequences</taxon>
        <taxon>metagenomes</taxon>
        <taxon>ecological metagenomes</taxon>
    </lineage>
</organism>
<accession>A0A0W8FK74</accession>
<sequence>MPIRDTSGAIICRMPVQTCRAKRGRMSVGHPAPGILFCSRPERSDKKKGGYLDILRR</sequence>
<comment type="caution">
    <text evidence="1">The sequence shown here is derived from an EMBL/GenBank/DDBJ whole genome shotgun (WGS) entry which is preliminary data.</text>
</comment>